<keyword evidence="1" id="KW-0472">Membrane</keyword>
<name>A0A385TK75_PAELA</name>
<protein>
    <submittedName>
        <fullName evidence="3">VanZ family protein</fullName>
    </submittedName>
</protein>
<dbReference type="AlphaFoldDB" id="A0A385TK75"/>
<evidence type="ECO:0000313" key="3">
    <source>
        <dbReference type="EMBL" id="AYB44890.1"/>
    </source>
</evidence>
<evidence type="ECO:0000313" key="4">
    <source>
        <dbReference type="Proteomes" id="UP000266552"/>
    </source>
</evidence>
<dbReference type="EMBL" id="CP032412">
    <property type="protein sequence ID" value="AYB44890.1"/>
    <property type="molecule type" value="Genomic_DNA"/>
</dbReference>
<dbReference type="PANTHER" id="PTHR36834">
    <property type="entry name" value="MEMBRANE PROTEIN-RELATED"/>
    <property type="match status" value="1"/>
</dbReference>
<evidence type="ECO:0000256" key="1">
    <source>
        <dbReference type="SAM" id="Phobius"/>
    </source>
</evidence>
<dbReference type="PANTHER" id="PTHR36834:SF1">
    <property type="entry name" value="INTEGRAL MEMBRANE PROTEIN"/>
    <property type="match status" value="1"/>
</dbReference>
<proteinExistence type="predicted"/>
<organism evidence="3 4">
    <name type="scientific">Paenibacillus lautus</name>
    <name type="common">Bacillus lautus</name>
    <dbReference type="NCBI Taxonomy" id="1401"/>
    <lineage>
        <taxon>Bacteria</taxon>
        <taxon>Bacillati</taxon>
        <taxon>Bacillota</taxon>
        <taxon>Bacilli</taxon>
        <taxon>Bacillales</taxon>
        <taxon>Paenibacillaceae</taxon>
        <taxon>Paenibacillus</taxon>
    </lineage>
</organism>
<keyword evidence="1" id="KW-0812">Transmembrane</keyword>
<gene>
    <name evidence="3" type="ORF">D5F53_17110</name>
</gene>
<dbReference type="InterPro" id="IPR006976">
    <property type="entry name" value="VanZ-like"/>
</dbReference>
<dbReference type="InterPro" id="IPR053150">
    <property type="entry name" value="Teicoplanin_resist-assoc"/>
</dbReference>
<keyword evidence="1" id="KW-1133">Transmembrane helix</keyword>
<evidence type="ECO:0000259" key="2">
    <source>
        <dbReference type="Pfam" id="PF04892"/>
    </source>
</evidence>
<reference evidence="3 4" key="1">
    <citation type="submission" date="2018-09" db="EMBL/GenBank/DDBJ databases">
        <title>Genome Sequence of Paenibacillus lautus Strain E7593-69, Azo Dye-Degrading Bacteria, Isolated from Commercial Tattoo Inks.</title>
        <authorList>
            <person name="Nho S.W."/>
            <person name="Kim S.-J."/>
            <person name="Kweon O."/>
            <person name="Cerniglia C.E."/>
        </authorList>
    </citation>
    <scope>NUCLEOTIDE SEQUENCE [LARGE SCALE GENOMIC DNA]</scope>
    <source>
        <strain evidence="3 4">E7593-69</strain>
    </source>
</reference>
<dbReference type="RefSeq" id="WP_119848766.1">
    <property type="nucleotide sequence ID" value="NZ_CP032412.1"/>
</dbReference>
<feature type="transmembrane region" description="Helical" evidence="1">
    <location>
        <begin position="106"/>
        <end position="126"/>
    </location>
</feature>
<sequence>MKLAPKWMVLLLYVLYVYVLVKIILFKFGDVNISFLWQQLQRSIDNPEYMQNRLQFANFTPFKSIHQNMKRLPSPHDVINLFGNIAIFIPNGIFVSVLLKNKWMGLLGAFVTSFGLSLGLECAQILFSMGSFDVDDLILNTAGGVIGCFLVLVLKLTFSGKQSHIDEGTGRKGKPLSGAK</sequence>
<dbReference type="Pfam" id="PF04892">
    <property type="entry name" value="VanZ"/>
    <property type="match status" value="1"/>
</dbReference>
<accession>A0A385TK75</accession>
<feature type="domain" description="VanZ-like" evidence="2">
    <location>
        <begin position="14"/>
        <end position="154"/>
    </location>
</feature>
<dbReference type="KEGG" id="plw:D5F53_17110"/>
<feature type="transmembrane region" description="Helical" evidence="1">
    <location>
        <begin position="7"/>
        <end position="26"/>
    </location>
</feature>
<feature type="transmembrane region" description="Helical" evidence="1">
    <location>
        <begin position="78"/>
        <end position="99"/>
    </location>
</feature>
<keyword evidence="4" id="KW-1185">Reference proteome</keyword>
<feature type="transmembrane region" description="Helical" evidence="1">
    <location>
        <begin position="138"/>
        <end position="158"/>
    </location>
</feature>
<dbReference type="Proteomes" id="UP000266552">
    <property type="component" value="Chromosome"/>
</dbReference>